<dbReference type="Proteomes" id="UP000009256">
    <property type="component" value="Chromosome"/>
</dbReference>
<name>E4S678_CALA7</name>
<organism evidence="2 3">
    <name type="scientific">Caldicellulosiruptor acetigenus (strain ATCC 700853 / DSM 12137 / I77R1B)</name>
    <name type="common">Caldicellulosiruptor kristjanssonii</name>
    <dbReference type="NCBI Taxonomy" id="632335"/>
    <lineage>
        <taxon>Bacteria</taxon>
        <taxon>Bacillati</taxon>
        <taxon>Bacillota</taxon>
        <taxon>Bacillota incertae sedis</taxon>
        <taxon>Caldicellulosiruptorales</taxon>
        <taxon>Caldicellulosiruptoraceae</taxon>
        <taxon>Caldicellulosiruptor</taxon>
    </lineage>
</organism>
<gene>
    <name evidence="2" type="ordered locus">Calkr_1113</name>
</gene>
<evidence type="ECO:0000313" key="2">
    <source>
        <dbReference type="EMBL" id="ADQ40621.1"/>
    </source>
</evidence>
<proteinExistence type="predicted"/>
<reference key="1">
    <citation type="submission" date="2010-11" db="EMBL/GenBank/DDBJ databases">
        <title>Complete sequence of chromosome of Caldicellulosiruptor kristjanssonii 177R1B.</title>
        <authorList>
            <consortium name="US DOE Joint Genome Institute"/>
            <person name="Lucas S."/>
            <person name="Copeland A."/>
            <person name="Lapidus A."/>
            <person name="Cheng J.-F."/>
            <person name="Bruce D."/>
            <person name="Goodwin L."/>
            <person name="Pitluck S."/>
            <person name="Davenport K."/>
            <person name="Detter J.C."/>
            <person name="Han C."/>
            <person name="Tapia R."/>
            <person name="Land M."/>
            <person name="Hauser L."/>
            <person name="Jeffries C."/>
            <person name="Kyrpides N."/>
            <person name="Ivanova N."/>
            <person name="Mikhailova N."/>
            <person name="Blumer-Schuette S.E."/>
            <person name="Kelly R.M."/>
            <person name="Woyke T."/>
        </authorList>
    </citation>
    <scope>NUCLEOTIDE SEQUENCE</scope>
    <source>
        <strain>177R1B</strain>
    </source>
</reference>
<reference evidence="2 3" key="2">
    <citation type="journal article" date="2011" name="J. Bacteriol.">
        <title>Complete genome sequences for the anaerobic, extremely thermophilic plant biomass-degrading bacteria Caldicellulosiruptor hydrothermalis, Caldicellulosiruptor kristjanssonii, Caldicellulosiruptor kronotskyensis, Caldicellulosiruptor owensenis, and Caldicellulosiruptor lactoaceticus.</title>
        <authorList>
            <person name="Blumer-Schuette S.E."/>
            <person name="Ozdemir I."/>
            <person name="Mistry D."/>
            <person name="Lucas S."/>
            <person name="Lapidus A."/>
            <person name="Cheng J.F."/>
            <person name="Goodwin L.A."/>
            <person name="Pitluck S."/>
            <person name="Land M.L."/>
            <person name="Hauser L.J."/>
            <person name="Woyke T."/>
            <person name="Mikhailova N."/>
            <person name="Pati A."/>
            <person name="Kyrpides N.C."/>
            <person name="Ivanova N."/>
            <person name="Detter J.C."/>
            <person name="Walston-Davenport K."/>
            <person name="Han S."/>
            <person name="Adams M.W."/>
            <person name="Kelly R.M."/>
        </authorList>
    </citation>
    <scope>NUCLEOTIDE SEQUENCE [LARGE SCALE GENOMIC DNA]</scope>
    <source>
        <strain evidence="3">ATCC 700853 / DSM 12137 / I77R1B</strain>
    </source>
</reference>
<sequence length="30" mass="3365">MLPKTAFEVGAAYFFLTVLNFGFPLSIIEK</sequence>
<accession>E4S678</accession>
<keyword evidence="1" id="KW-0472">Membrane</keyword>
<dbReference type="KEGG" id="cki:Calkr_1113"/>
<evidence type="ECO:0000313" key="3">
    <source>
        <dbReference type="Proteomes" id="UP000009256"/>
    </source>
</evidence>
<protein>
    <submittedName>
        <fullName evidence="2">Uncharacterized protein</fullName>
    </submittedName>
</protein>
<keyword evidence="3" id="KW-1185">Reference proteome</keyword>
<dbReference type="HOGENOM" id="CLU_3402647_0_0_9"/>
<keyword evidence="1" id="KW-0812">Transmembrane</keyword>
<dbReference type="AlphaFoldDB" id="E4S678"/>
<dbReference type="EMBL" id="CP002326">
    <property type="protein sequence ID" value="ADQ40621.1"/>
    <property type="molecule type" value="Genomic_DNA"/>
</dbReference>
<evidence type="ECO:0000256" key="1">
    <source>
        <dbReference type="SAM" id="Phobius"/>
    </source>
</evidence>
<keyword evidence="1" id="KW-1133">Transmembrane helix</keyword>
<feature type="transmembrane region" description="Helical" evidence="1">
    <location>
        <begin position="6"/>
        <end position="28"/>
    </location>
</feature>